<evidence type="ECO:0000259" key="1">
    <source>
        <dbReference type="SMART" id="SM01321"/>
    </source>
</evidence>
<accession>A2CD67</accession>
<dbReference type="Proteomes" id="UP000002274">
    <property type="component" value="Chromosome"/>
</dbReference>
<dbReference type="InterPro" id="IPR036515">
    <property type="entry name" value="Transposase_17_sf"/>
</dbReference>
<dbReference type="AlphaFoldDB" id="A2CD67"/>
<dbReference type="SMART" id="SM01321">
    <property type="entry name" value="Y1_Tnp"/>
    <property type="match status" value="1"/>
</dbReference>
<dbReference type="EMBL" id="CP000554">
    <property type="protein sequence ID" value="ABM79427.1"/>
    <property type="molecule type" value="Genomic_DNA"/>
</dbReference>
<dbReference type="RefSeq" id="WP_011827270.1">
    <property type="nucleotide sequence ID" value="NC_008820.1"/>
</dbReference>
<evidence type="ECO:0000313" key="3">
    <source>
        <dbReference type="Proteomes" id="UP000002274"/>
    </source>
</evidence>
<organism evidence="2 3">
    <name type="scientific">Prochlorococcus marinus (strain MIT 9303)</name>
    <dbReference type="NCBI Taxonomy" id="59922"/>
    <lineage>
        <taxon>Bacteria</taxon>
        <taxon>Bacillati</taxon>
        <taxon>Cyanobacteriota</taxon>
        <taxon>Cyanophyceae</taxon>
        <taxon>Synechococcales</taxon>
        <taxon>Prochlorococcaceae</taxon>
        <taxon>Prochlorococcus</taxon>
    </lineage>
</organism>
<dbReference type="HOGENOM" id="CLU_1085177_0_0_3"/>
<reference evidence="2 3" key="1">
    <citation type="journal article" date="2007" name="PLoS Genet.">
        <title>Patterns and implications of gene gain and loss in the evolution of Prochlorococcus.</title>
        <authorList>
            <person name="Kettler G.C."/>
            <person name="Martiny A.C."/>
            <person name="Huang K."/>
            <person name="Zucker J."/>
            <person name="Coleman M.L."/>
            <person name="Rodrigue S."/>
            <person name="Chen F."/>
            <person name="Lapidus A."/>
            <person name="Ferriera S."/>
            <person name="Johnson J."/>
            <person name="Steglich C."/>
            <person name="Church G.M."/>
            <person name="Richardson P."/>
            <person name="Chisholm S.W."/>
        </authorList>
    </citation>
    <scope>NUCLEOTIDE SEQUENCE [LARGE SCALE GENOMIC DNA]</scope>
    <source>
        <strain evidence="2 3">MIT 9303</strain>
    </source>
</reference>
<evidence type="ECO:0000313" key="2">
    <source>
        <dbReference type="EMBL" id="ABM79427.1"/>
    </source>
</evidence>
<dbReference type="Pfam" id="PF01797">
    <property type="entry name" value="Y1_Tnp"/>
    <property type="match status" value="1"/>
</dbReference>
<dbReference type="Gene3D" id="3.30.70.1290">
    <property type="entry name" value="Transposase IS200-like"/>
    <property type="match status" value="1"/>
</dbReference>
<dbReference type="KEGG" id="pmf:P9303_26971"/>
<dbReference type="BioCyc" id="PMAR59922:G1G80-2365-MONOMER"/>
<dbReference type="GO" id="GO:0004803">
    <property type="term" value="F:transposase activity"/>
    <property type="evidence" value="ECO:0007669"/>
    <property type="project" value="InterPro"/>
</dbReference>
<sequence length="260" mass="30425">MARAKRLLPAGHSFHITLRCNSRQFLIAKGLRRDVLLAVLAKAKQKVPHRLYAVCLMANHLHLLLKPEDAKELPRLMHWFAWYSAMALNRLSGRCGHFWEARYYATAIAPKDHRRVLNTLRYIHANPKAAGIRKGFYDPYSNYGHYGRLECDGISEWHPSFLQLASSLKDCSRRYARFCQYYRHKSKGGSRCHWGSRILKRLVSSARTRSKRKRVSPGQQRLPWDLDVLLNQIPEVWHQVAVRFRKTNGIRDGDQTLRLW</sequence>
<dbReference type="SUPFAM" id="SSF143422">
    <property type="entry name" value="Transposase IS200-like"/>
    <property type="match status" value="1"/>
</dbReference>
<name>A2CD67_PROM3</name>
<gene>
    <name evidence="2" type="ordered locus">P9303_26971</name>
</gene>
<protein>
    <recommendedName>
        <fullName evidence="1">Transposase IS200-like domain-containing protein</fullName>
    </recommendedName>
</protein>
<dbReference type="PANTHER" id="PTHR34322:SF2">
    <property type="entry name" value="TRANSPOSASE IS200-LIKE DOMAIN-CONTAINING PROTEIN"/>
    <property type="match status" value="1"/>
</dbReference>
<dbReference type="GO" id="GO:0006313">
    <property type="term" value="P:DNA transposition"/>
    <property type="evidence" value="ECO:0007669"/>
    <property type="project" value="InterPro"/>
</dbReference>
<dbReference type="InterPro" id="IPR002686">
    <property type="entry name" value="Transposase_17"/>
</dbReference>
<dbReference type="PANTHER" id="PTHR34322">
    <property type="entry name" value="TRANSPOSASE, Y1_TNP DOMAIN-CONTAINING"/>
    <property type="match status" value="1"/>
</dbReference>
<dbReference type="GO" id="GO:0003677">
    <property type="term" value="F:DNA binding"/>
    <property type="evidence" value="ECO:0007669"/>
    <property type="project" value="InterPro"/>
</dbReference>
<feature type="domain" description="Transposase IS200-like" evidence="1">
    <location>
        <begin position="9"/>
        <end position="126"/>
    </location>
</feature>
<proteinExistence type="predicted"/>